<evidence type="ECO:0000313" key="2">
    <source>
        <dbReference type="EMBL" id="ACN35390.1"/>
    </source>
</evidence>
<dbReference type="ExpressionAtlas" id="C0PJM4">
    <property type="expression patterns" value="baseline and differential"/>
</dbReference>
<feature type="region of interest" description="Disordered" evidence="1">
    <location>
        <begin position="1"/>
        <end position="206"/>
    </location>
</feature>
<sequence length="278" mass="31017">MTGQDPGGQAHPGQRGEPASHRDHRLHVRQPGRRAAESRRQEEEQGQPGAVEFGRRQRCRRERRPQRRGHVQADQAHQGLHQDRPLRHHAHRQRRLPVAQVRPEGDARQPVPESLLPLRIRTILPRQEEGAEERGGQRHAGGHVRGRAQPPEPDARRRAPQLHLHQLLRPGHHAGPHQERSRRRAGARCRRRGARPQEAVPGDRVTGFPHGARGADGALAHQGSQVHRRAGCRDPAAAAGVLVSSAPPAFSAYYRYQSARLQRAAVLSSSGNKKPLYV</sequence>
<dbReference type="AlphaFoldDB" id="C0PJM4"/>
<feature type="compositionally biased region" description="Low complexity" evidence="1">
    <location>
        <begin position="115"/>
        <end position="125"/>
    </location>
</feature>
<protein>
    <submittedName>
        <fullName evidence="2">Uncharacterized protein</fullName>
    </submittedName>
</protein>
<feature type="compositionally biased region" description="Basic residues" evidence="1">
    <location>
        <begin position="22"/>
        <end position="32"/>
    </location>
</feature>
<proteinExistence type="evidence at transcript level"/>
<organism evidence="2">
    <name type="scientific">Zea mays</name>
    <name type="common">Maize</name>
    <dbReference type="NCBI Taxonomy" id="4577"/>
    <lineage>
        <taxon>Eukaryota</taxon>
        <taxon>Viridiplantae</taxon>
        <taxon>Streptophyta</taxon>
        <taxon>Embryophyta</taxon>
        <taxon>Tracheophyta</taxon>
        <taxon>Spermatophyta</taxon>
        <taxon>Magnoliopsida</taxon>
        <taxon>Liliopsida</taxon>
        <taxon>Poales</taxon>
        <taxon>Poaceae</taxon>
        <taxon>PACMAD clade</taxon>
        <taxon>Panicoideae</taxon>
        <taxon>Andropogonodae</taxon>
        <taxon>Andropogoneae</taxon>
        <taxon>Tripsacinae</taxon>
        <taxon>Zea</taxon>
    </lineage>
</organism>
<reference evidence="2" key="1">
    <citation type="journal article" date="2009" name="PLoS Genet.">
        <title>Sequencing, mapping, and analysis of 27,455 maize full-length cDNAs.</title>
        <authorList>
            <person name="Soderlund C."/>
            <person name="Descour A."/>
            <person name="Kudrna D."/>
            <person name="Bomhoff M."/>
            <person name="Boyd L."/>
            <person name="Currie J."/>
            <person name="Angelova A."/>
            <person name="Collura K."/>
            <person name="Wissotski M."/>
            <person name="Ashley E."/>
            <person name="Morrow D."/>
            <person name="Fernandes J."/>
            <person name="Walbot V."/>
            <person name="Yu Y."/>
        </authorList>
    </citation>
    <scope>NUCLEOTIDE SEQUENCE</scope>
    <source>
        <strain evidence="2">B73</strain>
    </source>
</reference>
<feature type="compositionally biased region" description="Basic and acidic residues" evidence="1">
    <location>
        <begin position="126"/>
        <end position="136"/>
    </location>
</feature>
<dbReference type="EMBL" id="BT068493">
    <property type="protein sequence ID" value="ACN35390.1"/>
    <property type="molecule type" value="mRNA"/>
</dbReference>
<feature type="compositionally biased region" description="Basic residues" evidence="1">
    <location>
        <begin position="86"/>
        <end position="95"/>
    </location>
</feature>
<accession>C0PJM4</accession>
<feature type="compositionally biased region" description="Basic residues" evidence="1">
    <location>
        <begin position="56"/>
        <end position="70"/>
    </location>
</feature>
<name>C0PJM4_MAIZE</name>
<feature type="compositionally biased region" description="Basic and acidic residues" evidence="1">
    <location>
        <begin position="34"/>
        <end position="43"/>
    </location>
</feature>
<evidence type="ECO:0000256" key="1">
    <source>
        <dbReference type="SAM" id="MobiDB-lite"/>
    </source>
</evidence>
<feature type="compositionally biased region" description="Basic residues" evidence="1">
    <location>
        <begin position="170"/>
        <end position="194"/>
    </location>
</feature>